<dbReference type="Pfam" id="PF13424">
    <property type="entry name" value="TPR_12"/>
    <property type="match status" value="1"/>
</dbReference>
<comment type="subcellular location">
    <subcellularLocation>
        <location evidence="1">Cytoplasm</location>
        <location evidence="1">Cytoskeleton</location>
    </subcellularLocation>
</comment>
<dbReference type="InterPro" id="IPR011990">
    <property type="entry name" value="TPR-like_helical_dom_sf"/>
</dbReference>
<gene>
    <name evidence="12" type="ORF">Ctob_002026</name>
</gene>
<dbReference type="InterPro" id="IPR019734">
    <property type="entry name" value="TPR_rpt"/>
</dbReference>
<evidence type="ECO:0000256" key="4">
    <source>
        <dbReference type="ARBA" id="ARBA00022701"/>
    </source>
</evidence>
<dbReference type="Gene3D" id="1.25.40.10">
    <property type="entry name" value="Tetratricopeptide repeat domain"/>
    <property type="match status" value="1"/>
</dbReference>
<evidence type="ECO:0000256" key="5">
    <source>
        <dbReference type="ARBA" id="ARBA00022737"/>
    </source>
</evidence>
<comment type="similarity">
    <text evidence="2">Belongs to the kinesin light chain family.</text>
</comment>
<dbReference type="OrthoDB" id="626167at2759"/>
<evidence type="ECO:0000256" key="3">
    <source>
        <dbReference type="ARBA" id="ARBA00022490"/>
    </source>
</evidence>
<reference evidence="13" key="1">
    <citation type="journal article" date="2015" name="PLoS Genet.">
        <title>Genome Sequence and Transcriptome Analyses of Chrysochromulina tobin: Metabolic Tools for Enhanced Algal Fitness in the Prominent Order Prymnesiales (Haptophyceae).</title>
        <authorList>
            <person name="Hovde B.T."/>
            <person name="Deodato C.R."/>
            <person name="Hunsperger H.M."/>
            <person name="Ryken S.A."/>
            <person name="Yost W."/>
            <person name="Jha R.K."/>
            <person name="Patterson J."/>
            <person name="Monnat R.J. Jr."/>
            <person name="Barlow S.B."/>
            <person name="Starkenburg S.R."/>
            <person name="Cattolico R.A."/>
        </authorList>
    </citation>
    <scope>NUCLEOTIDE SEQUENCE</scope>
    <source>
        <strain evidence="13">CCMP291</strain>
    </source>
</reference>
<feature type="coiled-coil region" evidence="10">
    <location>
        <begin position="360"/>
        <end position="408"/>
    </location>
</feature>
<keyword evidence="6" id="KW-0802">TPR repeat</keyword>
<keyword evidence="8" id="KW-0505">Motor protein</keyword>
<evidence type="ECO:0000256" key="1">
    <source>
        <dbReference type="ARBA" id="ARBA00004245"/>
    </source>
</evidence>
<sequence>MEMRYNATSNAESHVQTRVVIVYCASEGSQSDVSGLTLKCTPSERRVWVENGKGAGGRKIAFSSTFDGVVDGSTAEGAAQALYDEGFAKAVEAVTADKLTLGEGKLLLVDASDVSFAEASSSLLSSTLCHHSHAMLLKCLAKPSARPTVADTALLPRLLAPSFFDAGASARLVLHVPPSASPTIVDMLRSAQAAAKAAKSKKQSDSDRSGAVIELLQGRLAEPKPPPSAEQVVSSLRAIMGDTAAVEKQLELAKRELNDLEAKIESARAAAGASTSEAGTAEGASGASSEMDATLAAWEAEEEEMATQLAAERTEAVAIMTALQTQENGGKGGEGDGMKHDLDEQVKRYEAAVESAWSDVQRAKRQAEETEARFDRAREFARRTAVEKEEMENTLLDVASDLENLARNYRQHGSPAMAVPLYVSALAIFEKTLGPEHPQVASNLVNLGNAFCDQQKHIEAVPVYLRALAIDEKALGHDHPEVAMDLSNLGIAYRALGRPDIATGLFERAHKLMLAAVGPDDPKTQAILRNLG</sequence>
<evidence type="ECO:0000256" key="2">
    <source>
        <dbReference type="ARBA" id="ARBA00009622"/>
    </source>
</evidence>
<dbReference type="GO" id="GO:0005737">
    <property type="term" value="C:cytoplasm"/>
    <property type="evidence" value="ECO:0007669"/>
    <property type="project" value="TreeGrafter"/>
</dbReference>
<evidence type="ECO:0000256" key="8">
    <source>
        <dbReference type="ARBA" id="ARBA00023175"/>
    </source>
</evidence>
<name>A0A0M0J557_9EUKA</name>
<dbReference type="GO" id="GO:0005871">
    <property type="term" value="C:kinesin complex"/>
    <property type="evidence" value="ECO:0007669"/>
    <property type="project" value="InterPro"/>
</dbReference>
<evidence type="ECO:0000256" key="6">
    <source>
        <dbReference type="ARBA" id="ARBA00022803"/>
    </source>
</evidence>
<dbReference type="EMBL" id="JWZX01003370">
    <property type="protein sequence ID" value="KOO21348.1"/>
    <property type="molecule type" value="Genomic_DNA"/>
</dbReference>
<dbReference type="PANTHER" id="PTHR45783">
    <property type="entry name" value="KINESIN LIGHT CHAIN"/>
    <property type="match status" value="1"/>
</dbReference>
<keyword evidence="7 10" id="KW-0175">Coiled coil</keyword>
<evidence type="ECO:0000256" key="10">
    <source>
        <dbReference type="SAM" id="Coils"/>
    </source>
</evidence>
<evidence type="ECO:0000313" key="13">
    <source>
        <dbReference type="Proteomes" id="UP000037460"/>
    </source>
</evidence>
<evidence type="ECO:0000256" key="11">
    <source>
        <dbReference type="SAM" id="MobiDB-lite"/>
    </source>
</evidence>
<evidence type="ECO:0000313" key="12">
    <source>
        <dbReference type="EMBL" id="KOO21348.1"/>
    </source>
</evidence>
<keyword evidence="9" id="KW-0206">Cytoskeleton</keyword>
<proteinExistence type="inferred from homology"/>
<dbReference type="InterPro" id="IPR002151">
    <property type="entry name" value="Kinesin_light"/>
</dbReference>
<dbReference type="Pfam" id="PF13374">
    <property type="entry name" value="TPR_10"/>
    <property type="match status" value="1"/>
</dbReference>
<keyword evidence="3" id="KW-0963">Cytoplasm</keyword>
<keyword evidence="4" id="KW-0493">Microtubule</keyword>
<comment type="caution">
    <text evidence="12">The sequence shown here is derived from an EMBL/GenBank/DDBJ whole genome shotgun (WGS) entry which is preliminary data.</text>
</comment>
<dbReference type="PANTHER" id="PTHR45783:SF3">
    <property type="entry name" value="KINESIN LIGHT CHAIN"/>
    <property type="match status" value="1"/>
</dbReference>
<feature type="region of interest" description="Disordered" evidence="11">
    <location>
        <begin position="268"/>
        <end position="293"/>
    </location>
</feature>
<accession>A0A0M0J557</accession>
<organism evidence="12 13">
    <name type="scientific">Chrysochromulina tobinii</name>
    <dbReference type="NCBI Taxonomy" id="1460289"/>
    <lineage>
        <taxon>Eukaryota</taxon>
        <taxon>Haptista</taxon>
        <taxon>Haptophyta</taxon>
        <taxon>Prymnesiophyceae</taxon>
        <taxon>Prymnesiales</taxon>
        <taxon>Chrysochromulinaceae</taxon>
        <taxon>Chrysochromulina</taxon>
    </lineage>
</organism>
<dbReference type="SUPFAM" id="SSF48452">
    <property type="entry name" value="TPR-like"/>
    <property type="match status" value="1"/>
</dbReference>
<evidence type="ECO:0000256" key="7">
    <source>
        <dbReference type="ARBA" id="ARBA00023054"/>
    </source>
</evidence>
<dbReference type="AlphaFoldDB" id="A0A0M0J557"/>
<evidence type="ECO:0000256" key="9">
    <source>
        <dbReference type="ARBA" id="ARBA00023212"/>
    </source>
</evidence>
<dbReference type="GO" id="GO:0005874">
    <property type="term" value="C:microtubule"/>
    <property type="evidence" value="ECO:0007669"/>
    <property type="project" value="UniProtKB-KW"/>
</dbReference>
<keyword evidence="13" id="KW-1185">Reference proteome</keyword>
<dbReference type="SMART" id="SM00028">
    <property type="entry name" value="TPR"/>
    <property type="match status" value="3"/>
</dbReference>
<dbReference type="GO" id="GO:0019894">
    <property type="term" value="F:kinesin binding"/>
    <property type="evidence" value="ECO:0007669"/>
    <property type="project" value="TreeGrafter"/>
</dbReference>
<protein>
    <submittedName>
        <fullName evidence="12">Tfp pilus assembly protein</fullName>
    </submittedName>
</protein>
<keyword evidence="5" id="KW-0677">Repeat</keyword>
<dbReference type="Proteomes" id="UP000037460">
    <property type="component" value="Unassembled WGS sequence"/>
</dbReference>
<dbReference type="GO" id="GO:0007018">
    <property type="term" value="P:microtubule-based movement"/>
    <property type="evidence" value="ECO:0007669"/>
    <property type="project" value="TreeGrafter"/>
</dbReference>